<dbReference type="Pfam" id="PF07247">
    <property type="entry name" value="AATase"/>
    <property type="match status" value="2"/>
</dbReference>
<dbReference type="PANTHER" id="PTHR28037">
    <property type="entry name" value="ALCOHOL O-ACETYLTRANSFERASE 1-RELATED"/>
    <property type="match status" value="1"/>
</dbReference>
<proteinExistence type="predicted"/>
<dbReference type="Proteomes" id="UP000703269">
    <property type="component" value="Unassembled WGS sequence"/>
</dbReference>
<dbReference type="EMBL" id="BPQB01000001">
    <property type="protein sequence ID" value="GJE84985.1"/>
    <property type="molecule type" value="Genomic_DNA"/>
</dbReference>
<dbReference type="InterPro" id="IPR052058">
    <property type="entry name" value="Alcohol_O-acetyltransferase"/>
</dbReference>
<name>A0A9P3L7I0_9APHY</name>
<organism evidence="1 2">
    <name type="scientific">Phanerochaete sordida</name>
    <dbReference type="NCBI Taxonomy" id="48140"/>
    <lineage>
        <taxon>Eukaryota</taxon>
        <taxon>Fungi</taxon>
        <taxon>Dikarya</taxon>
        <taxon>Basidiomycota</taxon>
        <taxon>Agaricomycotina</taxon>
        <taxon>Agaricomycetes</taxon>
        <taxon>Polyporales</taxon>
        <taxon>Phanerochaetaceae</taxon>
        <taxon>Phanerochaete</taxon>
    </lineage>
</organism>
<protein>
    <submittedName>
        <fullName evidence="1">Alcohol acetyltransferase-like protein</fullName>
    </submittedName>
</protein>
<dbReference type="GO" id="GO:0008080">
    <property type="term" value="F:N-acetyltransferase activity"/>
    <property type="evidence" value="ECO:0007669"/>
    <property type="project" value="TreeGrafter"/>
</dbReference>
<dbReference type="SUPFAM" id="SSF52777">
    <property type="entry name" value="CoA-dependent acyltransferases"/>
    <property type="match status" value="2"/>
</dbReference>
<dbReference type="InterPro" id="IPR010828">
    <property type="entry name" value="Atf2/Sli1-like"/>
</dbReference>
<gene>
    <name evidence="1" type="ORF">PsYK624_010620</name>
</gene>
<keyword evidence="2" id="KW-1185">Reference proteome</keyword>
<reference evidence="1 2" key="1">
    <citation type="submission" date="2021-08" db="EMBL/GenBank/DDBJ databases">
        <title>Draft Genome Sequence of Phanerochaete sordida strain YK-624.</title>
        <authorList>
            <person name="Mori T."/>
            <person name="Dohra H."/>
            <person name="Suzuki T."/>
            <person name="Kawagishi H."/>
            <person name="Hirai H."/>
        </authorList>
    </citation>
    <scope>NUCLEOTIDE SEQUENCE [LARGE SCALE GENOMIC DNA]</scope>
    <source>
        <strain evidence="1 2">YK-624</strain>
    </source>
</reference>
<dbReference type="Gene3D" id="3.30.559.10">
    <property type="entry name" value="Chloramphenicol acetyltransferase-like domain"/>
    <property type="match status" value="1"/>
</dbReference>
<dbReference type="OrthoDB" id="2150604at2759"/>
<sequence>MSSPSSTDVVRDAGTIERYHILLGQLGFDSGVTISGDYVSATGSALTKETLYPALHTMIREHGALGVQVRPGATSKVVPQFIRLPQVDLDSIVEFLEDDATSTDDLLRTQLERSFALDTAVPLWRVTVVKGRTVVLSFHHAIGDGQSGPALHAALLSALNRTAAAAASNIVAIAPDATLVAPVEALTNISVSPGGLVQMLQELFTPKKLRRRAWTGGRVPRTPSLAIAVRAWGLAPPQTAALLARCRARQTTLTAALHVLAVGVLARVLGAHGALRGVARIAAETPVSLRRFTGVPPVALCDQVSSVYVSPRAVPLERGAPFPWDDARAAGEVLHARVGKTRELLGMLRLLQRMGSAESYYAEKLGKPRACGLVISNLGRFPDGDAEKAGDAPWKLENVFFCQSDAVQGSAFKINVVGSPEGSTNITFAWSKDALEDSLGEELVREIKATLEALLEEPIPA</sequence>
<comment type="caution">
    <text evidence="1">The sequence shown here is derived from an EMBL/GenBank/DDBJ whole genome shotgun (WGS) entry which is preliminary data.</text>
</comment>
<dbReference type="PANTHER" id="PTHR28037:SF1">
    <property type="entry name" value="ALCOHOL O-ACETYLTRANSFERASE 1-RELATED"/>
    <property type="match status" value="1"/>
</dbReference>
<dbReference type="InterPro" id="IPR023213">
    <property type="entry name" value="CAT-like_dom_sf"/>
</dbReference>
<evidence type="ECO:0000313" key="2">
    <source>
        <dbReference type="Proteomes" id="UP000703269"/>
    </source>
</evidence>
<dbReference type="AlphaFoldDB" id="A0A9P3L7I0"/>
<accession>A0A9P3L7I0</accession>
<evidence type="ECO:0000313" key="1">
    <source>
        <dbReference type="EMBL" id="GJE84985.1"/>
    </source>
</evidence>